<dbReference type="InterPro" id="IPR036400">
    <property type="entry name" value="Cyt_B5-like_heme/steroid_sf"/>
</dbReference>
<organism evidence="8 9">
    <name type="scientific">Zancudomyces culisetae</name>
    <name type="common">Gut fungus</name>
    <name type="synonym">Smittium culisetae</name>
    <dbReference type="NCBI Taxonomy" id="1213189"/>
    <lineage>
        <taxon>Eukaryota</taxon>
        <taxon>Fungi</taxon>
        <taxon>Fungi incertae sedis</taxon>
        <taxon>Zoopagomycota</taxon>
        <taxon>Kickxellomycotina</taxon>
        <taxon>Harpellomycetes</taxon>
        <taxon>Harpellales</taxon>
        <taxon>Legeriomycetaceae</taxon>
        <taxon>Zancudomyces</taxon>
    </lineage>
</organism>
<protein>
    <submittedName>
        <fullName evidence="8">Putative steroid-binding protein 3</fullName>
    </submittedName>
</protein>
<dbReference type="PANTHER" id="PTHR10281:SF72">
    <property type="entry name" value="NEUDESIN"/>
    <property type="match status" value="1"/>
</dbReference>
<evidence type="ECO:0000256" key="3">
    <source>
        <dbReference type="ARBA" id="ARBA00022723"/>
    </source>
</evidence>
<evidence type="ECO:0000256" key="5">
    <source>
        <dbReference type="ARBA" id="ARBA00023004"/>
    </source>
</evidence>
<dbReference type="OrthoDB" id="10257697at2759"/>
<gene>
    <name evidence="8" type="ORF">AX774_g8172</name>
</gene>
<evidence type="ECO:0000256" key="2">
    <source>
        <dbReference type="ARBA" id="ARBA00022617"/>
    </source>
</evidence>
<evidence type="ECO:0000256" key="4">
    <source>
        <dbReference type="ARBA" id="ARBA00022824"/>
    </source>
</evidence>
<evidence type="ECO:0000313" key="8">
    <source>
        <dbReference type="EMBL" id="OMH78438.1"/>
    </source>
</evidence>
<proteinExistence type="inferred from homology"/>
<dbReference type="GO" id="GO:0005783">
    <property type="term" value="C:endoplasmic reticulum"/>
    <property type="evidence" value="ECO:0007669"/>
    <property type="project" value="UniProtKB-SubCell"/>
</dbReference>
<keyword evidence="4" id="KW-0256">Endoplasmic reticulum</keyword>
<evidence type="ECO:0000256" key="1">
    <source>
        <dbReference type="ARBA" id="ARBA00004240"/>
    </source>
</evidence>
<sequence length="112" mass="12816">MYSEPGKTFDLESLSRYDGNNPSGLIYIAIKGKVYDVSHRTQYYGRGGSYEILAGKDATVNLAKFTKDPEHIPRPGDSIYDLSSFTENEWKELNKWIAFFDDRYQVVGSLVY</sequence>
<feature type="domain" description="Cytochrome b5 heme-binding" evidence="7">
    <location>
        <begin position="9"/>
        <end position="111"/>
    </location>
</feature>
<dbReference type="PANTHER" id="PTHR10281">
    <property type="entry name" value="MEMBRANE-ASSOCIATED PROGESTERONE RECEPTOR COMPONENT-RELATED"/>
    <property type="match status" value="1"/>
</dbReference>
<dbReference type="SMART" id="SM01117">
    <property type="entry name" value="Cyt-b5"/>
    <property type="match status" value="1"/>
</dbReference>
<dbReference type="Gene3D" id="3.10.120.10">
    <property type="entry name" value="Cytochrome b5-like heme/steroid binding domain"/>
    <property type="match status" value="1"/>
</dbReference>
<dbReference type="FunFam" id="3.10.120.10:FF:000003">
    <property type="entry name" value="membrane-associated progesterone receptor component 1"/>
    <property type="match status" value="1"/>
</dbReference>
<dbReference type="AlphaFoldDB" id="A0A1R1PBU5"/>
<evidence type="ECO:0000256" key="6">
    <source>
        <dbReference type="ARBA" id="ARBA00038357"/>
    </source>
</evidence>
<comment type="similarity">
    <text evidence="6">Belongs to the cytochrome b5 family. MAPR subfamily.</text>
</comment>
<comment type="subcellular location">
    <subcellularLocation>
        <location evidence="1">Endoplasmic reticulum</location>
    </subcellularLocation>
</comment>
<evidence type="ECO:0000313" key="9">
    <source>
        <dbReference type="Proteomes" id="UP000188320"/>
    </source>
</evidence>
<evidence type="ECO:0000259" key="7">
    <source>
        <dbReference type="SMART" id="SM01117"/>
    </source>
</evidence>
<reference evidence="9" key="1">
    <citation type="submission" date="2017-01" db="EMBL/GenBank/DDBJ databases">
        <authorList>
            <person name="Wang Y."/>
            <person name="White M."/>
            <person name="Kvist S."/>
            <person name="Moncalvo J.-M."/>
        </authorList>
    </citation>
    <scope>NUCLEOTIDE SEQUENCE [LARGE SCALE GENOMIC DNA]</scope>
    <source>
        <strain evidence="9">COL-18-3</strain>
    </source>
</reference>
<accession>A0A1R1PBU5</accession>
<keyword evidence="9" id="KW-1185">Reference proteome</keyword>
<keyword evidence="5" id="KW-0408">Iron</keyword>
<name>A0A1R1PBU5_ZANCU</name>
<dbReference type="GO" id="GO:0020037">
    <property type="term" value="F:heme binding"/>
    <property type="evidence" value="ECO:0007669"/>
    <property type="project" value="UniProtKB-ARBA"/>
</dbReference>
<keyword evidence="2" id="KW-0349">Heme</keyword>
<dbReference type="InterPro" id="IPR050577">
    <property type="entry name" value="MAPR/NEUFC/NENF-like"/>
</dbReference>
<dbReference type="GO" id="GO:0016020">
    <property type="term" value="C:membrane"/>
    <property type="evidence" value="ECO:0007669"/>
    <property type="project" value="TreeGrafter"/>
</dbReference>
<dbReference type="SUPFAM" id="SSF55856">
    <property type="entry name" value="Cytochrome b5-like heme/steroid binding domain"/>
    <property type="match status" value="1"/>
</dbReference>
<dbReference type="InterPro" id="IPR001199">
    <property type="entry name" value="Cyt_B5-like_heme/steroid-bd"/>
</dbReference>
<dbReference type="GO" id="GO:0046872">
    <property type="term" value="F:metal ion binding"/>
    <property type="evidence" value="ECO:0007669"/>
    <property type="project" value="UniProtKB-KW"/>
</dbReference>
<dbReference type="Pfam" id="PF00173">
    <property type="entry name" value="Cyt-b5"/>
    <property type="match status" value="1"/>
</dbReference>
<dbReference type="EMBL" id="LSSK01001925">
    <property type="protein sequence ID" value="OMH78438.1"/>
    <property type="molecule type" value="Genomic_DNA"/>
</dbReference>
<comment type="caution">
    <text evidence="8">The sequence shown here is derived from an EMBL/GenBank/DDBJ whole genome shotgun (WGS) entry which is preliminary data.</text>
</comment>
<dbReference type="Proteomes" id="UP000188320">
    <property type="component" value="Unassembled WGS sequence"/>
</dbReference>
<keyword evidence="3" id="KW-0479">Metal-binding</keyword>